<dbReference type="Pfam" id="PF01548">
    <property type="entry name" value="DEDD_Tnp_IS110"/>
    <property type="match status" value="1"/>
</dbReference>
<gene>
    <name evidence="2" type="primary">orf80</name>
</gene>
<feature type="domain" description="Transposase IS110-like N-terminal" evidence="1">
    <location>
        <begin position="15"/>
        <end position="120"/>
    </location>
</feature>
<organism evidence="2">
    <name type="scientific">Photobacterium damselae subsp. damselae</name>
    <name type="common">Listonella damsela</name>
    <dbReference type="NCBI Taxonomy" id="85581"/>
    <lineage>
        <taxon>Bacteria</taxon>
        <taxon>Pseudomonadati</taxon>
        <taxon>Pseudomonadota</taxon>
        <taxon>Gammaproteobacteria</taxon>
        <taxon>Vibrionales</taxon>
        <taxon>Vibrionaceae</taxon>
        <taxon>Photobacterium</taxon>
    </lineage>
</organism>
<dbReference type="InterPro" id="IPR002525">
    <property type="entry name" value="Transp_IS110-like_N"/>
</dbReference>
<geneLocation type="plasmid" evidence="2">
    <name>pPHDD1</name>
</geneLocation>
<dbReference type="EMBL" id="FN597600">
    <property type="protein sequence ID" value="CBX86849.1"/>
    <property type="molecule type" value="Genomic_DNA"/>
</dbReference>
<dbReference type="InterPro" id="IPR047650">
    <property type="entry name" value="Transpos_IS110"/>
</dbReference>
<dbReference type="PANTHER" id="PTHR33055:SF3">
    <property type="entry name" value="PUTATIVE TRANSPOSASE FOR IS117-RELATED"/>
    <property type="match status" value="1"/>
</dbReference>
<dbReference type="GO" id="GO:0004803">
    <property type="term" value="F:transposase activity"/>
    <property type="evidence" value="ECO:0007669"/>
    <property type="project" value="InterPro"/>
</dbReference>
<dbReference type="GO" id="GO:0003677">
    <property type="term" value="F:DNA binding"/>
    <property type="evidence" value="ECO:0007669"/>
    <property type="project" value="InterPro"/>
</dbReference>
<evidence type="ECO:0000313" key="2">
    <source>
        <dbReference type="EMBL" id="CBX86849.1"/>
    </source>
</evidence>
<protein>
    <submittedName>
        <fullName evidence="2">Il-IS_3, transposase</fullName>
    </submittedName>
</protein>
<name>E4WLD1_PHODD</name>
<dbReference type="RefSeq" id="WP_013404524.1">
    <property type="nucleotide sequence ID" value="NC_014653.1"/>
</dbReference>
<proteinExistence type="predicted"/>
<keyword evidence="2" id="KW-0614">Plasmid</keyword>
<reference evidence="2" key="1">
    <citation type="submission" date="2009-11" db="EMBL/GenBank/DDBJ databases">
        <title>Identification of virulence genes in Photobacterium damselae subsp. damselae by Supression Subtractive hybridization: damselysin toxin is encoded on a large conjugative plasmid.</title>
        <authorList>
            <person name="Rivas A.J."/>
            <person name="Lemos M.L."/>
            <person name="Osorio C.R."/>
        </authorList>
    </citation>
    <scope>NUCLEOTIDE SEQUENCE [LARGE SCALE GENOMIC DNA]</scope>
    <source>
        <strain evidence="2">RM71</strain>
        <plasmid evidence="2">pPHDD1</plasmid>
    </source>
</reference>
<dbReference type="PANTHER" id="PTHR33055">
    <property type="entry name" value="TRANSPOSASE FOR INSERTION SEQUENCE ELEMENT IS1111A"/>
    <property type="match status" value="1"/>
</dbReference>
<accession>E4WLD1</accession>
<dbReference type="AlphaFoldDB" id="E4WLD1"/>
<evidence type="ECO:0000259" key="1">
    <source>
        <dbReference type="Pfam" id="PF01548"/>
    </source>
</evidence>
<sequence length="186" mass="21444">MYKWSRWLIKVSKCKPKDTLITMESTDVYHESIALYLHAVGFRVFISSPGKAHKFSQLLGLVHKTDQSDSYIPALYGDDQRERAQIWTPDNLNTRNIRSLVRRLSAIKKDRLRESNRLEASGISDTNERVKSSIMRIVSVIDEEIASIEQEIELAINSDADMERNHKLLQSVVDIDKVMSRELVQL</sequence>
<dbReference type="GO" id="GO:0006313">
    <property type="term" value="P:DNA transposition"/>
    <property type="evidence" value="ECO:0007669"/>
    <property type="project" value="InterPro"/>
</dbReference>